<name>A0A7W8GH55_9DEIO</name>
<reference evidence="2 3" key="1">
    <citation type="submission" date="2020-08" db="EMBL/GenBank/DDBJ databases">
        <title>Genomic Encyclopedia of Type Strains, Phase IV (KMG-IV): sequencing the most valuable type-strain genomes for metagenomic binning, comparative biology and taxonomic classification.</title>
        <authorList>
            <person name="Goeker M."/>
        </authorList>
    </citation>
    <scope>NUCLEOTIDE SEQUENCE [LARGE SCALE GENOMIC DNA]</scope>
    <source>
        <strain evidence="2 3">DSM 101791</strain>
    </source>
</reference>
<dbReference type="SUPFAM" id="SSF48403">
    <property type="entry name" value="Ankyrin repeat"/>
    <property type="match status" value="1"/>
</dbReference>
<accession>A0A7W8GH55</accession>
<feature type="region of interest" description="Disordered" evidence="1">
    <location>
        <begin position="1"/>
        <end position="20"/>
    </location>
</feature>
<dbReference type="Proteomes" id="UP000525389">
    <property type="component" value="Unassembled WGS sequence"/>
</dbReference>
<keyword evidence="3" id="KW-1185">Reference proteome</keyword>
<comment type="caution">
    <text evidence="2">The sequence shown here is derived from an EMBL/GenBank/DDBJ whole genome shotgun (WGS) entry which is preliminary data.</text>
</comment>
<proteinExistence type="predicted"/>
<dbReference type="InterPro" id="IPR036770">
    <property type="entry name" value="Ankyrin_rpt-contain_sf"/>
</dbReference>
<dbReference type="AlphaFoldDB" id="A0A7W8GH55"/>
<evidence type="ECO:0000313" key="3">
    <source>
        <dbReference type="Proteomes" id="UP000525389"/>
    </source>
</evidence>
<evidence type="ECO:0000256" key="1">
    <source>
        <dbReference type="SAM" id="MobiDB-lite"/>
    </source>
</evidence>
<dbReference type="Gene3D" id="1.25.40.20">
    <property type="entry name" value="Ankyrin repeat-containing domain"/>
    <property type="match status" value="1"/>
</dbReference>
<protein>
    <submittedName>
        <fullName evidence="2">Ankyrin repeat protein</fullName>
    </submittedName>
</protein>
<gene>
    <name evidence="2" type="ORF">HNQ09_003013</name>
</gene>
<dbReference type="EMBL" id="JACHFN010000013">
    <property type="protein sequence ID" value="MBB5235556.1"/>
    <property type="molecule type" value="Genomic_DNA"/>
</dbReference>
<organism evidence="2 3">
    <name type="scientific">Deinococcus budaensis</name>
    <dbReference type="NCBI Taxonomy" id="1665626"/>
    <lineage>
        <taxon>Bacteria</taxon>
        <taxon>Thermotogati</taxon>
        <taxon>Deinococcota</taxon>
        <taxon>Deinococci</taxon>
        <taxon>Deinococcales</taxon>
        <taxon>Deinococcaceae</taxon>
        <taxon>Deinococcus</taxon>
    </lineage>
</organism>
<evidence type="ECO:0000313" key="2">
    <source>
        <dbReference type="EMBL" id="MBB5235556.1"/>
    </source>
</evidence>
<sequence length="73" mass="7582">MKVARLLVGAGADPDPQDTDRNNALLVTAQTGSVAMLREVLRAGPDLTRTNRFGGTALIPAADRGMSSTSARS</sequence>